<comment type="subcellular location">
    <subcellularLocation>
        <location evidence="1">Membrane</location>
        <topology evidence="1">Multi-pass membrane protein</topology>
    </subcellularLocation>
</comment>
<evidence type="ECO:0000256" key="5">
    <source>
        <dbReference type="ARBA" id="ARBA00023136"/>
    </source>
</evidence>
<dbReference type="Proteomes" id="UP001318860">
    <property type="component" value="Unassembled WGS sequence"/>
</dbReference>
<proteinExistence type="inferred from homology"/>
<evidence type="ECO:0000256" key="4">
    <source>
        <dbReference type="ARBA" id="ARBA00022989"/>
    </source>
</evidence>
<dbReference type="InterPro" id="IPR008892">
    <property type="entry name" value="COR413"/>
</dbReference>
<keyword evidence="3" id="KW-0812">Transmembrane</keyword>
<accession>A0ABR0XJQ6</accession>
<gene>
    <name evidence="6" type="ORF">DH2020_006738</name>
</gene>
<sequence length="171" mass="19051">MKTDSEAASELIGSDLKEVGHAVKKLANHAIKLGGLGFGTSFLKWVASFAAMYSELLTGFGPDKLENQHTYIPLNPLHFPQSSFMVIQPAQGTGWSMDCFCHRRFTPFLPQAFSRLVGIARIIDPSPCGGARLFCQHNKGRHRGNVYLPGHRMLPAARTHPSIRWVQKFLY</sequence>
<protein>
    <submittedName>
        <fullName evidence="6">Uncharacterized protein</fullName>
    </submittedName>
</protein>
<keyword evidence="4" id="KW-1133">Transmembrane helix</keyword>
<keyword evidence="5" id="KW-0472">Membrane</keyword>
<comment type="caution">
    <text evidence="6">The sequence shown here is derived from an EMBL/GenBank/DDBJ whole genome shotgun (WGS) entry which is preliminary data.</text>
</comment>
<dbReference type="Pfam" id="PF05562">
    <property type="entry name" value="WCOR413"/>
    <property type="match status" value="1"/>
</dbReference>
<evidence type="ECO:0000313" key="7">
    <source>
        <dbReference type="Proteomes" id="UP001318860"/>
    </source>
</evidence>
<keyword evidence="7" id="KW-1185">Reference proteome</keyword>
<dbReference type="EMBL" id="JABTTQ020000004">
    <property type="protein sequence ID" value="KAK6159424.1"/>
    <property type="molecule type" value="Genomic_DNA"/>
</dbReference>
<evidence type="ECO:0000256" key="3">
    <source>
        <dbReference type="ARBA" id="ARBA00022692"/>
    </source>
</evidence>
<comment type="similarity">
    <text evidence="2">Belongs to the Cold-regulated 413 protein family.</text>
</comment>
<evidence type="ECO:0000313" key="6">
    <source>
        <dbReference type="EMBL" id="KAK6159424.1"/>
    </source>
</evidence>
<evidence type="ECO:0000256" key="2">
    <source>
        <dbReference type="ARBA" id="ARBA00005852"/>
    </source>
</evidence>
<organism evidence="6 7">
    <name type="scientific">Rehmannia glutinosa</name>
    <name type="common">Chinese foxglove</name>
    <dbReference type="NCBI Taxonomy" id="99300"/>
    <lineage>
        <taxon>Eukaryota</taxon>
        <taxon>Viridiplantae</taxon>
        <taxon>Streptophyta</taxon>
        <taxon>Embryophyta</taxon>
        <taxon>Tracheophyta</taxon>
        <taxon>Spermatophyta</taxon>
        <taxon>Magnoliopsida</taxon>
        <taxon>eudicotyledons</taxon>
        <taxon>Gunneridae</taxon>
        <taxon>Pentapetalae</taxon>
        <taxon>asterids</taxon>
        <taxon>lamiids</taxon>
        <taxon>Lamiales</taxon>
        <taxon>Orobanchaceae</taxon>
        <taxon>Rehmannieae</taxon>
        <taxon>Rehmannia</taxon>
    </lineage>
</organism>
<reference evidence="6 7" key="1">
    <citation type="journal article" date="2021" name="Comput. Struct. Biotechnol. J.">
        <title>De novo genome assembly of the potent medicinal plant Rehmannia glutinosa using nanopore technology.</title>
        <authorList>
            <person name="Ma L."/>
            <person name="Dong C."/>
            <person name="Song C."/>
            <person name="Wang X."/>
            <person name="Zheng X."/>
            <person name="Niu Y."/>
            <person name="Chen S."/>
            <person name="Feng W."/>
        </authorList>
    </citation>
    <scope>NUCLEOTIDE SEQUENCE [LARGE SCALE GENOMIC DNA]</scope>
    <source>
        <strain evidence="6">DH-2019</strain>
    </source>
</reference>
<evidence type="ECO:0000256" key="1">
    <source>
        <dbReference type="ARBA" id="ARBA00004141"/>
    </source>
</evidence>
<name>A0ABR0XJQ6_REHGL</name>